<accession>A0A4D4J6R9</accession>
<keyword evidence="3" id="KW-0732">Signal</keyword>
<dbReference type="PROSITE" id="PS51257">
    <property type="entry name" value="PROKAR_LIPOPROTEIN"/>
    <property type="match status" value="1"/>
</dbReference>
<organism evidence="4 5">
    <name type="scientific">Gandjariella thermophila</name>
    <dbReference type="NCBI Taxonomy" id="1931992"/>
    <lineage>
        <taxon>Bacteria</taxon>
        <taxon>Bacillati</taxon>
        <taxon>Actinomycetota</taxon>
        <taxon>Actinomycetes</taxon>
        <taxon>Pseudonocardiales</taxon>
        <taxon>Pseudonocardiaceae</taxon>
        <taxon>Gandjariella</taxon>
    </lineage>
</organism>
<protein>
    <submittedName>
        <fullName evidence="4">Sulfonate ABC transporter substrate-binding protein</fullName>
    </submittedName>
</protein>
<comment type="subcellular location">
    <subcellularLocation>
        <location evidence="1">Periplasm</location>
    </subcellularLocation>
</comment>
<evidence type="ECO:0000313" key="4">
    <source>
        <dbReference type="EMBL" id="GDY30206.1"/>
    </source>
</evidence>
<dbReference type="Pfam" id="PF13379">
    <property type="entry name" value="NMT1_2"/>
    <property type="match status" value="1"/>
</dbReference>
<dbReference type="EMBL" id="BJFL01000006">
    <property type="protein sequence ID" value="GDY30206.1"/>
    <property type="molecule type" value="Genomic_DNA"/>
</dbReference>
<evidence type="ECO:0000256" key="1">
    <source>
        <dbReference type="ARBA" id="ARBA00004418"/>
    </source>
</evidence>
<dbReference type="GO" id="GO:0042597">
    <property type="term" value="C:periplasmic space"/>
    <property type="evidence" value="ECO:0007669"/>
    <property type="project" value="UniProtKB-SubCell"/>
</dbReference>
<reference evidence="5" key="1">
    <citation type="submission" date="2019-04" db="EMBL/GenBank/DDBJ databases">
        <title>Draft genome sequence of Pseudonocardiaceae bacterium SL3-2-4.</title>
        <authorList>
            <person name="Ningsih F."/>
            <person name="Yokota A."/>
            <person name="Sakai Y."/>
            <person name="Nanatani K."/>
            <person name="Yabe S."/>
            <person name="Oetari A."/>
            <person name="Sjamsuridzal W."/>
        </authorList>
    </citation>
    <scope>NUCLEOTIDE SEQUENCE [LARGE SCALE GENOMIC DNA]</scope>
    <source>
        <strain evidence="5">SL3-2-4</strain>
    </source>
</reference>
<dbReference type="SUPFAM" id="SSF53850">
    <property type="entry name" value="Periplasmic binding protein-like II"/>
    <property type="match status" value="1"/>
</dbReference>
<name>A0A4D4J6R9_9PSEU</name>
<dbReference type="Proteomes" id="UP000298860">
    <property type="component" value="Unassembled WGS sequence"/>
</dbReference>
<comment type="similarity">
    <text evidence="2">Belongs to the bacterial solute-binding protein SsuA/TauA family.</text>
</comment>
<dbReference type="AlphaFoldDB" id="A0A4D4J6R9"/>
<gene>
    <name evidence="4" type="primary">ssuA_1</name>
    <name evidence="4" type="ORF">GTS_18390</name>
</gene>
<comment type="caution">
    <text evidence="4">The sequence shown here is derived from an EMBL/GenBank/DDBJ whole genome shotgun (WGS) entry which is preliminary data.</text>
</comment>
<proteinExistence type="inferred from homology"/>
<evidence type="ECO:0000313" key="5">
    <source>
        <dbReference type="Proteomes" id="UP000298860"/>
    </source>
</evidence>
<dbReference type="PANTHER" id="PTHR30024:SF47">
    <property type="entry name" value="TAURINE-BINDING PERIPLASMIC PROTEIN"/>
    <property type="match status" value="1"/>
</dbReference>
<dbReference type="Gene3D" id="3.40.190.10">
    <property type="entry name" value="Periplasmic binding protein-like II"/>
    <property type="match status" value="2"/>
</dbReference>
<sequence>MVRRGPGAARRAAAFLISALTLVATAGCSFLPGGGGSQAQQVERNTLRIGVLPAVDVAPLRLALNNKLFENAGLQIDLVSESSEADGLRQLDAGTLDVAFASNVTLFKNAAAGQALQLQAEAYQAGTNTMALVTLPNSDYTDPSARPAPRIAVDSDPGVGTLTTRSVLSTVGIDTTKIRFTQMPFGDMTDALKNGSVDAAWMVEPYITKAQKQLGAKILTDTARGATLNFPMSSYATSRKFADANPRTLQLFRSVLGQAQQMAANHLLVQDVLHQYVDVDIPTAALVSVGVYPTSLNPVRLQRVADMMETAGMLTTRLDVQQLMPPGTTT</sequence>
<evidence type="ECO:0000256" key="3">
    <source>
        <dbReference type="ARBA" id="ARBA00022729"/>
    </source>
</evidence>
<dbReference type="PANTHER" id="PTHR30024">
    <property type="entry name" value="ALIPHATIC SULFONATES-BINDING PROTEIN-RELATED"/>
    <property type="match status" value="1"/>
</dbReference>
<evidence type="ECO:0000256" key="2">
    <source>
        <dbReference type="ARBA" id="ARBA00010742"/>
    </source>
</evidence>
<keyword evidence="5" id="KW-1185">Reference proteome</keyword>